<dbReference type="PANTHER" id="PTHR11102:SF160">
    <property type="entry name" value="ERAD-ASSOCIATED E3 UBIQUITIN-PROTEIN LIGASE COMPONENT HRD3"/>
    <property type="match status" value="1"/>
</dbReference>
<name>A0ABQ5U571_9PROT</name>
<feature type="chain" id="PRO_5046574207" description="TPR repeat" evidence="2">
    <location>
        <begin position="28"/>
        <end position="511"/>
    </location>
</feature>
<evidence type="ECO:0000313" key="4">
    <source>
        <dbReference type="Proteomes" id="UP001161409"/>
    </source>
</evidence>
<accession>A0ABQ5U571</accession>
<organism evidence="3 4">
    <name type="scientific">Sneathiella chinensis</name>
    <dbReference type="NCBI Taxonomy" id="349750"/>
    <lineage>
        <taxon>Bacteria</taxon>
        <taxon>Pseudomonadati</taxon>
        <taxon>Pseudomonadota</taxon>
        <taxon>Alphaproteobacteria</taxon>
        <taxon>Sneathiellales</taxon>
        <taxon>Sneathiellaceae</taxon>
        <taxon>Sneathiella</taxon>
    </lineage>
</organism>
<dbReference type="PANTHER" id="PTHR11102">
    <property type="entry name" value="SEL-1-LIKE PROTEIN"/>
    <property type="match status" value="1"/>
</dbReference>
<feature type="compositionally biased region" description="Polar residues" evidence="1">
    <location>
        <begin position="258"/>
        <end position="267"/>
    </location>
</feature>
<reference evidence="3" key="2">
    <citation type="submission" date="2023-01" db="EMBL/GenBank/DDBJ databases">
        <title>Draft genome sequence of Sneathiella chinensis strain NBRC 103408.</title>
        <authorList>
            <person name="Sun Q."/>
            <person name="Mori K."/>
        </authorList>
    </citation>
    <scope>NUCLEOTIDE SEQUENCE</scope>
    <source>
        <strain evidence="3">NBRC 103408</strain>
    </source>
</reference>
<dbReference type="EMBL" id="BSNF01000006">
    <property type="protein sequence ID" value="GLQ06546.1"/>
    <property type="molecule type" value="Genomic_DNA"/>
</dbReference>
<dbReference type="Proteomes" id="UP001161409">
    <property type="component" value="Unassembled WGS sequence"/>
</dbReference>
<dbReference type="RefSeq" id="WP_284347822.1">
    <property type="nucleotide sequence ID" value="NZ_BSNF01000006.1"/>
</dbReference>
<sequence>MFKLHTSLVGTAVAAVLAVSATSAVHAGFDEGVKAYEAGNYADALQEWLPLARNNDPAAMRNVGHLYRRGLGVPKDPAAAVNWYRKAADLGFARAQANLATMYLKGEGVDQDDAQAFEWFEKAARTGHVISQYNLGLMYEYGKGVEKDQPKALGWYNMAAKAGHQPSLDKLSVLVSGSAADTAPSHQEEESATATATAAATPTVTPLPKEPVNNEPVEAAKPTVESAEKAVKTVPETAAPAKAPAPDHQALMAKVQSAEGQSETAPVQASMPAETGATQPKKDPFAPSSTTGQPTVFSKQKSPEPVLEGKVAEKQVETTPASQDTESKGFFASLKSLFVETPAPAAKTTGVATSAAAGATAGAAAAVSSAPERDAPADQSVLSREDVASATPAGEPATPSRPAVVASTAVTTGAGLSLNEQLEMAELAYSLQEYQQALTVWAPLAQQGNPEAQYNLGRMFHDGNAVPVDRVRAYYWWQKASANGSAEAGQSLSELEKSLTFLEKRQLNRSN</sequence>
<reference evidence="3" key="1">
    <citation type="journal article" date="2014" name="Int. J. Syst. Evol. Microbiol.">
        <title>Complete genome of a new Firmicutes species belonging to the dominant human colonic microbiota ('Ruminococcus bicirculans') reveals two chromosomes and a selective capacity to utilize plant glucans.</title>
        <authorList>
            <consortium name="NISC Comparative Sequencing Program"/>
            <person name="Wegmann U."/>
            <person name="Louis P."/>
            <person name="Goesmann A."/>
            <person name="Henrissat B."/>
            <person name="Duncan S.H."/>
            <person name="Flint H.J."/>
        </authorList>
    </citation>
    <scope>NUCLEOTIDE SEQUENCE</scope>
    <source>
        <strain evidence="3">NBRC 103408</strain>
    </source>
</reference>
<feature type="compositionally biased region" description="Polar residues" evidence="1">
    <location>
        <begin position="287"/>
        <end position="300"/>
    </location>
</feature>
<evidence type="ECO:0000313" key="3">
    <source>
        <dbReference type="EMBL" id="GLQ06546.1"/>
    </source>
</evidence>
<gene>
    <name evidence="3" type="ORF">GCM10007924_17670</name>
</gene>
<proteinExistence type="predicted"/>
<dbReference type="InterPro" id="IPR050767">
    <property type="entry name" value="Sel1_AlgK"/>
</dbReference>
<feature type="compositionally biased region" description="Low complexity" evidence="1">
    <location>
        <begin position="192"/>
        <end position="206"/>
    </location>
</feature>
<feature type="signal peptide" evidence="2">
    <location>
        <begin position="1"/>
        <end position="27"/>
    </location>
</feature>
<dbReference type="SMART" id="SM00671">
    <property type="entry name" value="SEL1"/>
    <property type="match status" value="4"/>
</dbReference>
<keyword evidence="2" id="KW-0732">Signal</keyword>
<feature type="region of interest" description="Disordered" evidence="1">
    <location>
        <begin position="366"/>
        <end position="405"/>
    </location>
</feature>
<evidence type="ECO:0000256" key="2">
    <source>
        <dbReference type="SAM" id="SignalP"/>
    </source>
</evidence>
<evidence type="ECO:0008006" key="5">
    <source>
        <dbReference type="Google" id="ProtNLM"/>
    </source>
</evidence>
<keyword evidence="4" id="KW-1185">Reference proteome</keyword>
<evidence type="ECO:0000256" key="1">
    <source>
        <dbReference type="SAM" id="MobiDB-lite"/>
    </source>
</evidence>
<protein>
    <recommendedName>
        <fullName evidence="5">TPR repeat</fullName>
    </recommendedName>
</protein>
<comment type="caution">
    <text evidence="3">The sequence shown here is derived from an EMBL/GenBank/DDBJ whole genome shotgun (WGS) entry which is preliminary data.</text>
</comment>
<dbReference type="Gene3D" id="1.25.40.10">
    <property type="entry name" value="Tetratricopeptide repeat domain"/>
    <property type="match status" value="2"/>
</dbReference>
<feature type="region of interest" description="Disordered" evidence="1">
    <location>
        <begin position="179"/>
        <end position="327"/>
    </location>
</feature>
<dbReference type="InterPro" id="IPR006597">
    <property type="entry name" value="Sel1-like"/>
</dbReference>
<dbReference type="SUPFAM" id="SSF81901">
    <property type="entry name" value="HCP-like"/>
    <property type="match status" value="2"/>
</dbReference>
<dbReference type="InterPro" id="IPR011990">
    <property type="entry name" value="TPR-like_helical_dom_sf"/>
</dbReference>
<dbReference type="Pfam" id="PF08238">
    <property type="entry name" value="Sel1"/>
    <property type="match status" value="4"/>
</dbReference>